<accession>A0A1H7ICB2</accession>
<gene>
    <name evidence="1" type="ORF">SAMN04488099_10485</name>
</gene>
<protein>
    <recommendedName>
        <fullName evidence="3">Ribbon-helix-helix protein, copG family</fullName>
    </recommendedName>
</protein>
<evidence type="ECO:0000313" key="1">
    <source>
        <dbReference type="EMBL" id="SEK60203.1"/>
    </source>
</evidence>
<name>A0A1H7ICB2_9LACT</name>
<evidence type="ECO:0000313" key="2">
    <source>
        <dbReference type="Proteomes" id="UP000199081"/>
    </source>
</evidence>
<dbReference type="Pfam" id="PF19807">
    <property type="entry name" value="DUF6290"/>
    <property type="match status" value="1"/>
</dbReference>
<organism evidence="1 2">
    <name type="scientific">Alkalibacterium pelagium</name>
    <dbReference type="NCBI Taxonomy" id="426702"/>
    <lineage>
        <taxon>Bacteria</taxon>
        <taxon>Bacillati</taxon>
        <taxon>Bacillota</taxon>
        <taxon>Bacilli</taxon>
        <taxon>Lactobacillales</taxon>
        <taxon>Carnobacteriaceae</taxon>
        <taxon>Alkalibacterium</taxon>
    </lineage>
</organism>
<dbReference type="NCBIfam" id="NF046040">
    <property type="entry name" value="RelB_antitoxin"/>
    <property type="match status" value="1"/>
</dbReference>
<dbReference type="AlphaFoldDB" id="A0A1H7ICB2"/>
<sequence>MTISLRMNDKEEALIREYAKAKNISVSSLFRESVLEKIEDEIDIELYDKAMAEHLKEDQSISFEDMMNELDIEA</sequence>
<dbReference type="STRING" id="426702.SAMN04488099_10485"/>
<proteinExistence type="predicted"/>
<dbReference type="InterPro" id="IPR046257">
    <property type="entry name" value="DUF6290"/>
</dbReference>
<dbReference type="EMBL" id="FNZU01000004">
    <property type="protein sequence ID" value="SEK60203.1"/>
    <property type="molecule type" value="Genomic_DNA"/>
</dbReference>
<keyword evidence="2" id="KW-1185">Reference proteome</keyword>
<dbReference type="RefSeq" id="WP_256212655.1">
    <property type="nucleotide sequence ID" value="NZ_BJYC01000004.1"/>
</dbReference>
<reference evidence="2" key="1">
    <citation type="submission" date="2016-10" db="EMBL/GenBank/DDBJ databases">
        <authorList>
            <person name="Varghese N."/>
            <person name="Submissions S."/>
        </authorList>
    </citation>
    <scope>NUCLEOTIDE SEQUENCE [LARGE SCALE GENOMIC DNA]</scope>
    <source>
        <strain evidence="2">DSM 19183</strain>
    </source>
</reference>
<dbReference type="Proteomes" id="UP000199081">
    <property type="component" value="Unassembled WGS sequence"/>
</dbReference>
<evidence type="ECO:0008006" key="3">
    <source>
        <dbReference type="Google" id="ProtNLM"/>
    </source>
</evidence>